<proteinExistence type="inferred from homology"/>
<dbReference type="InterPro" id="IPR006059">
    <property type="entry name" value="SBP"/>
</dbReference>
<evidence type="ECO:0000256" key="2">
    <source>
        <dbReference type="ARBA" id="ARBA00008520"/>
    </source>
</evidence>
<keyword evidence="3" id="KW-0732">Signal</keyword>
<dbReference type="GO" id="GO:0042597">
    <property type="term" value="C:periplasmic space"/>
    <property type="evidence" value="ECO:0007669"/>
    <property type="project" value="UniProtKB-SubCell"/>
</dbReference>
<name>A4BAU4_9GAMM</name>
<evidence type="ECO:0000256" key="1">
    <source>
        <dbReference type="ARBA" id="ARBA00004418"/>
    </source>
</evidence>
<gene>
    <name evidence="4" type="ORF">MED297_11095</name>
</gene>
<evidence type="ECO:0000313" key="4">
    <source>
        <dbReference type="EMBL" id="EAR10557.1"/>
    </source>
</evidence>
<dbReference type="PANTHER" id="PTHR43649">
    <property type="entry name" value="ARABINOSE-BINDING PROTEIN-RELATED"/>
    <property type="match status" value="1"/>
</dbReference>
<dbReference type="AlphaFoldDB" id="A4BAU4"/>
<comment type="caution">
    <text evidence="4">The sequence shown here is derived from an EMBL/GenBank/DDBJ whole genome shotgun (WGS) entry which is preliminary data.</text>
</comment>
<comment type="subcellular location">
    <subcellularLocation>
        <location evidence="1">Periplasm</location>
    </subcellularLocation>
</comment>
<dbReference type="PANTHER" id="PTHR43649:SF12">
    <property type="entry name" value="DIACETYLCHITOBIOSE BINDING PROTEIN DASA"/>
    <property type="match status" value="1"/>
</dbReference>
<dbReference type="InterPro" id="IPR050490">
    <property type="entry name" value="Bact_solute-bd_prot1"/>
</dbReference>
<dbReference type="EMBL" id="AAOE01000003">
    <property type="protein sequence ID" value="EAR10557.1"/>
    <property type="molecule type" value="Genomic_DNA"/>
</dbReference>
<feature type="chain" id="PRO_5005334363" evidence="3">
    <location>
        <begin position="25"/>
        <end position="418"/>
    </location>
</feature>
<organism evidence="4 5">
    <name type="scientific">Reinekea blandensis MED297</name>
    <dbReference type="NCBI Taxonomy" id="314283"/>
    <lineage>
        <taxon>Bacteria</taxon>
        <taxon>Pseudomonadati</taxon>
        <taxon>Pseudomonadota</taxon>
        <taxon>Gammaproteobacteria</taxon>
        <taxon>Oceanospirillales</taxon>
        <taxon>Saccharospirillaceae</taxon>
        <taxon>Reinekea</taxon>
    </lineage>
</organism>
<dbReference type="HOGENOM" id="CLU_031285_10_5_6"/>
<feature type="signal peptide" evidence="3">
    <location>
        <begin position="1"/>
        <end position="24"/>
    </location>
</feature>
<dbReference type="SUPFAM" id="SSF53850">
    <property type="entry name" value="Periplasmic binding protein-like II"/>
    <property type="match status" value="1"/>
</dbReference>
<keyword evidence="5" id="KW-1185">Reference proteome</keyword>
<dbReference type="Proteomes" id="UP000005953">
    <property type="component" value="Unassembled WGS sequence"/>
</dbReference>
<dbReference type="Pfam" id="PF01547">
    <property type="entry name" value="SBP_bac_1"/>
    <property type="match status" value="1"/>
</dbReference>
<evidence type="ECO:0000256" key="3">
    <source>
        <dbReference type="SAM" id="SignalP"/>
    </source>
</evidence>
<dbReference type="STRING" id="314283.MED297_11095"/>
<sequence length="418" mass="45347">MIMRFIKLTTAALALGMTAGVSQADDLRFTVWTGSEAHLSMLNEFADGFKATHPNTNITFETIPFADYVQKISLQIGGGNPPDMGWMLEGTAPTFIQSNILADVSDTLQATANYNFEDLSPSAMGLWQKDDAVYGVPFSTSPFVIFYNQSLLDAAGLDNPNELHAKGEWTWGALRDMADTLADAEQGIYGFETMDGQGYDGRVWEVLVPLVRSYGGDVWQGDTCTLNSATAVEAVQVYHDMIFKDQSAVPPGEMGDFFNGKAALTYTQISRASKLDEADFDWGIAPMPSGKAGSAPIIGQAAVVVFKDSPNRALAEEFLAYMTNEAGVARMAEFFPPARASVLGSDAFLNSNSRLTPSAMRIVANEINNGSVMPSHVNMPVIKSATRGTFDKLWKADADIEAVFTEACSRINKQLTRK</sequence>
<dbReference type="Gene3D" id="3.40.190.10">
    <property type="entry name" value="Periplasmic binding protein-like II"/>
    <property type="match status" value="1"/>
</dbReference>
<evidence type="ECO:0000313" key="5">
    <source>
        <dbReference type="Proteomes" id="UP000005953"/>
    </source>
</evidence>
<protein>
    <submittedName>
        <fullName evidence="4">ABC transporter, substrate binding protein (Sugar)</fullName>
    </submittedName>
</protein>
<comment type="similarity">
    <text evidence="2">Belongs to the bacterial solute-binding protein 1 family.</text>
</comment>
<accession>A4BAU4</accession>
<dbReference type="CDD" id="cd13585">
    <property type="entry name" value="PBP2_TMBP_like"/>
    <property type="match status" value="1"/>
</dbReference>
<reference evidence="4 5" key="1">
    <citation type="submission" date="2006-02" db="EMBL/GenBank/DDBJ databases">
        <authorList>
            <person name="Pinhassi J."/>
            <person name="Pedros-Alio C."/>
            <person name="Ferriera S."/>
            <person name="Johnson J."/>
            <person name="Kravitz S."/>
            <person name="Halpern A."/>
            <person name="Remington K."/>
            <person name="Beeson K."/>
            <person name="Tran B."/>
            <person name="Rogers Y.-H."/>
            <person name="Friedman R."/>
            <person name="Venter J.C."/>
        </authorList>
    </citation>
    <scope>NUCLEOTIDE SEQUENCE [LARGE SCALE GENOMIC DNA]</scope>
    <source>
        <strain evidence="4 5">MED297</strain>
    </source>
</reference>